<evidence type="ECO:0000313" key="1">
    <source>
        <dbReference type="EMBL" id="MYV06476.1"/>
    </source>
</evidence>
<proteinExistence type="predicted"/>
<organism evidence="1 2">
    <name type="scientific">Furfurilactobacillus rossiae</name>
    <dbReference type="NCBI Taxonomy" id="231049"/>
    <lineage>
        <taxon>Bacteria</taxon>
        <taxon>Bacillati</taxon>
        <taxon>Bacillota</taxon>
        <taxon>Bacilli</taxon>
        <taxon>Lactobacillales</taxon>
        <taxon>Lactobacillaceae</taxon>
        <taxon>Furfurilactobacillus</taxon>
    </lineage>
</organism>
<dbReference type="AlphaFoldDB" id="A0A7C9IVI9"/>
<sequence length="306" mass="36110">MEIKMKRIRSVKKYLADIDENGTFYIGVQVDSKVKNILTQYFDVMDSKKTLFMPQPYIGIMSKRNTVGEFIADKTKPKETQYRAQNWSLKDWGGTWHSGTSEVPYLGYPKNFTPPKNYYFHYLKDSQHNNNQLLVIDKTFTNVDAEFDNIRFCINLVLEIFSRAETFIFDTKGQRITPIIKIVPWEVLPKGKKIWNVFKNGKSYSNVSESEKHLIKERFNYIESFKPDAEYRGIGNYNGYVVFCFENKKIYVLDSAIYGNAIYIFSDSWKKLSKLSKREIIRGNLEKKRIIHSPNWKRELKKELTE</sequence>
<evidence type="ECO:0000313" key="2">
    <source>
        <dbReference type="Proteomes" id="UP000480570"/>
    </source>
</evidence>
<dbReference type="Proteomes" id="UP000480570">
    <property type="component" value="Unassembled WGS sequence"/>
</dbReference>
<gene>
    <name evidence="1" type="ORF">GB992_11750</name>
</gene>
<name>A0A7C9IVI9_9LACO</name>
<protein>
    <submittedName>
        <fullName evidence="1">Uncharacterized protein</fullName>
    </submittedName>
</protein>
<reference evidence="1 2" key="1">
    <citation type="journal article" date="2019" name="Appl. Environ. Microbiol.">
        <title>Genetic determinants of hydroxycinnamic acid metabolism in heterofermentative lactobacilli.</title>
        <authorList>
            <person name="Gaur G."/>
            <person name="Oh J.H."/>
            <person name="Filannino P."/>
            <person name="Gobbetti M."/>
            <person name="van Pijkeren J.P."/>
            <person name="Ganzle M.G."/>
        </authorList>
    </citation>
    <scope>NUCLEOTIDE SEQUENCE [LARGE SCALE GENOMIC DNA]</scope>
    <source>
        <strain evidence="1 2">FUA3583</strain>
    </source>
</reference>
<accession>A0A7C9IVI9</accession>
<dbReference type="EMBL" id="WEZT01000058">
    <property type="protein sequence ID" value="MYV06476.1"/>
    <property type="molecule type" value="Genomic_DNA"/>
</dbReference>
<comment type="caution">
    <text evidence="1">The sequence shown here is derived from an EMBL/GenBank/DDBJ whole genome shotgun (WGS) entry which is preliminary data.</text>
</comment>